<keyword evidence="8" id="KW-0829">Tyrosine-protein kinase</keyword>
<dbReference type="GO" id="GO:0006506">
    <property type="term" value="P:GPI anchor biosynthetic process"/>
    <property type="evidence" value="ECO:0007669"/>
    <property type="project" value="UniProtKB-KW"/>
</dbReference>
<feature type="transmembrane region" description="Helical" evidence="7">
    <location>
        <begin position="319"/>
        <end position="342"/>
    </location>
</feature>
<feature type="transmembrane region" description="Helical" evidence="7">
    <location>
        <begin position="79"/>
        <end position="101"/>
    </location>
</feature>
<dbReference type="GO" id="GO:0016788">
    <property type="term" value="F:hydrolase activity, acting on ester bonds"/>
    <property type="evidence" value="ECO:0007669"/>
    <property type="project" value="TreeGrafter"/>
</dbReference>
<dbReference type="VEuPathDB" id="MicrosporidiaDB:EHP00_2180"/>
<keyword evidence="7" id="KW-0256">Endoplasmic reticulum</keyword>
<feature type="transmembrane region" description="Helical" evidence="7">
    <location>
        <begin position="285"/>
        <end position="307"/>
    </location>
</feature>
<keyword evidence="6 7" id="KW-0472">Membrane</keyword>
<dbReference type="AlphaFoldDB" id="A0A1W0E6Y6"/>
<keyword evidence="5 7" id="KW-1133">Transmembrane helix</keyword>
<dbReference type="InterPro" id="IPR007217">
    <property type="entry name" value="Per1-like"/>
</dbReference>
<organism evidence="8 9">
    <name type="scientific">Ecytonucleospora hepatopenaei</name>
    <dbReference type="NCBI Taxonomy" id="646526"/>
    <lineage>
        <taxon>Eukaryota</taxon>
        <taxon>Fungi</taxon>
        <taxon>Fungi incertae sedis</taxon>
        <taxon>Microsporidia</taxon>
        <taxon>Enterocytozoonidae</taxon>
        <taxon>Ecytonucleospora</taxon>
    </lineage>
</organism>
<gene>
    <name evidence="8" type="ORF">EHP00_2180</name>
</gene>
<proteinExistence type="inferred from homology"/>
<comment type="similarity">
    <text evidence="7">Belongs to the PGAP3 family.</text>
</comment>
<dbReference type="PANTHER" id="PTHR13148:SF0">
    <property type="entry name" value="POST-GPI ATTACHMENT TO PROTEINS FACTOR 3"/>
    <property type="match status" value="1"/>
</dbReference>
<dbReference type="PANTHER" id="PTHR13148">
    <property type="entry name" value="PER1-RELATED"/>
    <property type="match status" value="1"/>
</dbReference>
<protein>
    <recommendedName>
        <fullName evidence="7">Post-GPI attachment to proteins factor 3</fullName>
    </recommendedName>
</protein>
<comment type="function">
    <text evidence="7">Involved in the lipid remodeling steps of GPI-anchor maturation.</text>
</comment>
<keyword evidence="8" id="KW-0418">Kinase</keyword>
<feature type="transmembrane region" description="Helical" evidence="7">
    <location>
        <begin position="249"/>
        <end position="273"/>
    </location>
</feature>
<evidence type="ECO:0000256" key="5">
    <source>
        <dbReference type="ARBA" id="ARBA00022989"/>
    </source>
</evidence>
<comment type="caution">
    <text evidence="8">The sequence shown here is derived from an EMBL/GenBank/DDBJ whole genome shotgun (WGS) entry which is preliminary data.</text>
</comment>
<evidence type="ECO:0000256" key="7">
    <source>
        <dbReference type="RuleBase" id="RU365066"/>
    </source>
</evidence>
<keyword evidence="8" id="KW-0675">Receptor</keyword>
<keyword evidence="4" id="KW-0732">Signal</keyword>
<feature type="transmembrane region" description="Helical" evidence="7">
    <location>
        <begin position="348"/>
        <end position="366"/>
    </location>
</feature>
<reference evidence="8 9" key="1">
    <citation type="journal article" date="2017" name="Environ. Microbiol.">
        <title>Decay of the glycolytic pathway and adaptation to intranuclear parasitism within Enterocytozoonidae microsporidia.</title>
        <authorList>
            <person name="Wiredu Boakye D."/>
            <person name="Jaroenlak P."/>
            <person name="Prachumwat A."/>
            <person name="Williams T.A."/>
            <person name="Bateman K.S."/>
            <person name="Itsathitphaisarn O."/>
            <person name="Sritunyalucksana K."/>
            <person name="Paszkiewicz K.H."/>
            <person name="Moore K.A."/>
            <person name="Stentiford G.D."/>
            <person name="Williams B.A."/>
        </authorList>
    </citation>
    <scope>NUCLEOTIDE SEQUENCE [LARGE SCALE GENOMIC DNA]</scope>
    <source>
        <strain evidence="8 9">TH1</strain>
    </source>
</reference>
<dbReference type="GO" id="GO:0004713">
    <property type="term" value="F:protein tyrosine kinase activity"/>
    <property type="evidence" value="ECO:0007669"/>
    <property type="project" value="UniProtKB-KW"/>
</dbReference>
<feature type="transmembrane region" description="Helical" evidence="7">
    <location>
        <begin position="156"/>
        <end position="175"/>
    </location>
</feature>
<dbReference type="Pfam" id="PF04080">
    <property type="entry name" value="Per1"/>
    <property type="match status" value="1"/>
</dbReference>
<evidence type="ECO:0000256" key="6">
    <source>
        <dbReference type="ARBA" id="ARBA00023136"/>
    </source>
</evidence>
<accession>A0A1W0E6Y6</accession>
<dbReference type="GO" id="GO:0005789">
    <property type="term" value="C:endoplasmic reticulum membrane"/>
    <property type="evidence" value="ECO:0007669"/>
    <property type="project" value="UniProtKB-SubCell"/>
</dbReference>
<keyword evidence="9" id="KW-1185">Reference proteome</keyword>
<evidence type="ECO:0000313" key="9">
    <source>
        <dbReference type="Proteomes" id="UP000192758"/>
    </source>
</evidence>
<evidence type="ECO:0000256" key="3">
    <source>
        <dbReference type="ARBA" id="ARBA00022692"/>
    </source>
</evidence>
<keyword evidence="3 7" id="KW-0812">Transmembrane</keyword>
<feature type="transmembrane region" description="Helical" evidence="7">
    <location>
        <begin position="187"/>
        <end position="210"/>
    </location>
</feature>
<evidence type="ECO:0000256" key="4">
    <source>
        <dbReference type="ARBA" id="ARBA00022729"/>
    </source>
</evidence>
<dbReference type="Proteomes" id="UP000192758">
    <property type="component" value="Unassembled WGS sequence"/>
</dbReference>
<name>A0A1W0E6Y6_9MICR</name>
<dbReference type="OrthoDB" id="419770at2759"/>
<evidence type="ECO:0000313" key="8">
    <source>
        <dbReference type="EMBL" id="OQS54998.1"/>
    </source>
</evidence>
<evidence type="ECO:0000256" key="1">
    <source>
        <dbReference type="ARBA" id="ARBA00004127"/>
    </source>
</evidence>
<evidence type="ECO:0000256" key="2">
    <source>
        <dbReference type="ARBA" id="ARBA00022502"/>
    </source>
</evidence>
<comment type="subcellular location">
    <subcellularLocation>
        <location evidence="1">Endomembrane system</location>
        <topology evidence="1">Multi-pass membrane protein</topology>
    </subcellularLocation>
    <subcellularLocation>
        <location evidence="7">Endoplasmic reticulum membrane</location>
        <topology evidence="7">Multi-pass membrane protein</topology>
    </subcellularLocation>
</comment>
<dbReference type="EMBL" id="MNPJ01000014">
    <property type="protein sequence ID" value="OQS54998.1"/>
    <property type="molecule type" value="Genomic_DNA"/>
</dbReference>
<sequence>MTTNNTFFDINYMRGTDSQFNRLVKCSDECIEQLTSAQKLNFIDFIFQRSKQDKASLICNYKCVRELNYYNCKFKGRWIFMYILGFTEIFSSLCALSKLVINITYIKEIKKKLLYNTNNNILKNSNILNNTNNNILYNKNIYLYNSNIRNTIAIEYIIHFIAMSLAFFSSFLFHLHETIITRNMDYFTAIFSIAMNACVTTHRNIIILYYNIILKNNNILYNTNNINNNINNTNILYNTNNNIYNNNLFCIYILYFCIKYHIALFAFTSFFAYHVYRMAYVDFNYVYNMTACAVLILIIQANYFLTVYNYRDNRLKRRVVILTNLSIVSALFELSDFPPVFYLLDSHFLWHVGLLLSIKPFYKFTFYEAKLFRRKYLGKYIGNKERVKVINKK</sequence>
<keyword evidence="2 7" id="KW-0337">GPI-anchor biosynthesis</keyword>
<keyword evidence="8" id="KW-0808">Transferase</keyword>